<dbReference type="InterPro" id="IPR050300">
    <property type="entry name" value="GDXG_lipolytic_enzyme"/>
</dbReference>
<proteinExistence type="predicted"/>
<protein>
    <submittedName>
        <fullName evidence="3">Esterase</fullName>
    </submittedName>
</protein>
<dbReference type="Gene3D" id="3.40.50.1820">
    <property type="entry name" value="alpha/beta hydrolase"/>
    <property type="match status" value="1"/>
</dbReference>
<comment type="caution">
    <text evidence="3">The sequence shown here is derived from an EMBL/GenBank/DDBJ whole genome shotgun (WGS) entry which is preliminary data.</text>
</comment>
<name>A0ABR2VH06_9PEZI</name>
<dbReference type="PANTHER" id="PTHR48081">
    <property type="entry name" value="AB HYDROLASE SUPERFAMILY PROTEIN C4A8.06C"/>
    <property type="match status" value="1"/>
</dbReference>
<evidence type="ECO:0000256" key="1">
    <source>
        <dbReference type="ARBA" id="ARBA00022801"/>
    </source>
</evidence>
<evidence type="ECO:0000313" key="4">
    <source>
        <dbReference type="Proteomes" id="UP001408356"/>
    </source>
</evidence>
<organism evidence="3 4">
    <name type="scientific">Seiridium unicorne</name>
    <dbReference type="NCBI Taxonomy" id="138068"/>
    <lineage>
        <taxon>Eukaryota</taxon>
        <taxon>Fungi</taxon>
        <taxon>Dikarya</taxon>
        <taxon>Ascomycota</taxon>
        <taxon>Pezizomycotina</taxon>
        <taxon>Sordariomycetes</taxon>
        <taxon>Xylariomycetidae</taxon>
        <taxon>Amphisphaeriales</taxon>
        <taxon>Sporocadaceae</taxon>
        <taxon>Seiridium</taxon>
    </lineage>
</organism>
<accession>A0ABR2VH06</accession>
<evidence type="ECO:0000313" key="3">
    <source>
        <dbReference type="EMBL" id="KAK9426199.1"/>
    </source>
</evidence>
<evidence type="ECO:0000259" key="2">
    <source>
        <dbReference type="Pfam" id="PF07859"/>
    </source>
</evidence>
<dbReference type="PANTHER" id="PTHR48081:SF8">
    <property type="entry name" value="ALPHA_BETA HYDROLASE FOLD-3 DOMAIN-CONTAINING PROTEIN-RELATED"/>
    <property type="match status" value="1"/>
</dbReference>
<keyword evidence="1" id="KW-0378">Hydrolase</keyword>
<dbReference type="Pfam" id="PF07859">
    <property type="entry name" value="Abhydrolase_3"/>
    <property type="match status" value="1"/>
</dbReference>
<reference evidence="3 4" key="1">
    <citation type="journal article" date="2024" name="J. Plant Pathol.">
        <title>Sequence and assembly of the genome of Seiridium unicorne, isolate CBS 538.82, causal agent of cypress canker disease.</title>
        <authorList>
            <person name="Scali E."/>
            <person name="Rocca G.D."/>
            <person name="Danti R."/>
            <person name="Garbelotto M."/>
            <person name="Barberini S."/>
            <person name="Baroncelli R."/>
            <person name="Emiliani G."/>
        </authorList>
    </citation>
    <scope>NUCLEOTIDE SEQUENCE [LARGE SCALE GENOMIC DNA]</scope>
    <source>
        <strain evidence="3 4">BM-138-508</strain>
    </source>
</reference>
<keyword evidence="4" id="KW-1185">Reference proteome</keyword>
<gene>
    <name evidence="3" type="ORF">SUNI508_12470</name>
</gene>
<feature type="domain" description="Alpha/beta hydrolase fold-3" evidence="2">
    <location>
        <begin position="111"/>
        <end position="330"/>
    </location>
</feature>
<dbReference type="Proteomes" id="UP001408356">
    <property type="component" value="Unassembled WGS sequence"/>
</dbReference>
<dbReference type="SUPFAM" id="SSF53474">
    <property type="entry name" value="alpha/beta-Hydrolases"/>
    <property type="match status" value="1"/>
</dbReference>
<sequence length="356" mass="39668">MPPSQSSKPPIIIEQPLINSIPPELAAHFDPVFVEYYCKYSAGRIATHQIPIEHYRRDPLKYTTAYGREIVDTGSLIITDEKCPVEDGEITIRIYQPAPVSTGQKPRPVYVNYHGGGWVFGGLANDEDFCKRLAHETGCVAFDVDYRLSPEYKFPIPVDDSWAALNWVRNEKATEYNLDLDKVAIGGASAGAHLAAVVAHMCREEGTPLAFQLLGVPVCDLHVFTPAGELRPDCPYESQRALYHTQPLSSERMQYFHGHFLGDPRPAELENSWKVSPIKAPSFAGLAPALILTAEMDLLRDEGEAYGRKMNEAGSKAEVIRVKGVPHNFMQMDAILEGGKQYNREAVRALREIFGR</sequence>
<dbReference type="EMBL" id="JARVKF010000003">
    <property type="protein sequence ID" value="KAK9426199.1"/>
    <property type="molecule type" value="Genomic_DNA"/>
</dbReference>
<dbReference type="InterPro" id="IPR029058">
    <property type="entry name" value="AB_hydrolase_fold"/>
</dbReference>
<dbReference type="InterPro" id="IPR013094">
    <property type="entry name" value="AB_hydrolase_3"/>
</dbReference>